<dbReference type="Proteomes" id="UP000663419">
    <property type="component" value="Chromosome 3"/>
</dbReference>
<sequence length="120" mass="13569">MCDFEIAALRRKISISFPWRLIPLSLASHNSMLRTYCLLGLHNRLGFFEKGFLLQVLLNFSMSNRPNKFSFGCSHYCGLVSQQYKIGGADNGMRASNGILPILHRCILINLGCFGGWRAR</sequence>
<proteinExistence type="predicted"/>
<dbReference type="Proteomes" id="UP000008142">
    <property type="component" value="Unassembled WGS sequence"/>
</dbReference>
<evidence type="ECO:0000313" key="2">
    <source>
        <dbReference type="EMBL" id="QSS53580.1"/>
    </source>
</evidence>
<protein>
    <submittedName>
        <fullName evidence="1">Uncharacterized protein</fullName>
    </submittedName>
</protein>
<reference evidence="2" key="2">
    <citation type="submission" date="2021-01" db="EMBL/GenBank/DDBJ databases">
        <title>Chromosome-level genome assembly of a human fungal pathogen reveals clustering of transcriptionally co-regulated genes.</title>
        <authorList>
            <person name="Voorhies M."/>
            <person name="Cohen S."/>
            <person name="Shea T.P."/>
            <person name="Petrus S."/>
            <person name="Munoz J.F."/>
            <person name="Poplawski S."/>
            <person name="Goldman W.E."/>
            <person name="Michael T."/>
            <person name="Cuomo C.A."/>
            <person name="Sil A."/>
            <person name="Beyhan S."/>
        </authorList>
    </citation>
    <scope>NUCLEOTIDE SEQUENCE</scope>
    <source>
        <strain evidence="2">H88</strain>
    </source>
</reference>
<organism evidence="3">
    <name type="scientific">Ajellomyces capsulatus (strain H88)</name>
    <name type="common">Darling's disease fungus</name>
    <name type="synonym">Histoplasma capsulatum</name>
    <dbReference type="NCBI Taxonomy" id="544711"/>
    <lineage>
        <taxon>Eukaryota</taxon>
        <taxon>Fungi</taxon>
        <taxon>Dikarya</taxon>
        <taxon>Ascomycota</taxon>
        <taxon>Pezizomycotina</taxon>
        <taxon>Eurotiomycetes</taxon>
        <taxon>Eurotiomycetidae</taxon>
        <taxon>Onygenales</taxon>
        <taxon>Ajellomycetaceae</taxon>
        <taxon>Histoplasma</taxon>
    </lineage>
</organism>
<dbReference type="VEuPathDB" id="FungiDB:I7I53_00878"/>
<dbReference type="HOGENOM" id="CLU_2049015_0_0_1"/>
<evidence type="ECO:0000313" key="1">
    <source>
        <dbReference type="EMBL" id="EGC47407.1"/>
    </source>
</evidence>
<dbReference type="AlphaFoldDB" id="F0UMU0"/>
<evidence type="ECO:0000313" key="3">
    <source>
        <dbReference type="Proteomes" id="UP000008142"/>
    </source>
</evidence>
<dbReference type="EMBL" id="DS990640">
    <property type="protein sequence ID" value="EGC47407.1"/>
    <property type="molecule type" value="Genomic_DNA"/>
</dbReference>
<dbReference type="EMBL" id="CP069104">
    <property type="protein sequence ID" value="QSS53580.1"/>
    <property type="molecule type" value="Genomic_DNA"/>
</dbReference>
<gene>
    <name evidence="1" type="ORF">HCEG_06622</name>
    <name evidence="2" type="ORF">I7I53_00878</name>
</gene>
<name>F0UMU0_AJEC8</name>
<accession>F0UMU0</accession>
<reference evidence="3" key="1">
    <citation type="submission" date="2008-07" db="EMBL/GenBank/DDBJ databases">
        <title>Annotation of Ajellomyces capsulatus strain H88.</title>
        <authorList>
            <person name="Champion M."/>
            <person name="Cuomo C."/>
            <person name="Ma L.-J."/>
            <person name="Henn M.R."/>
            <person name="Sil A."/>
            <person name="Goldman B."/>
            <person name="Young S.K."/>
            <person name="Kodira C.D."/>
            <person name="Zeng Q."/>
            <person name="Koehrsen M."/>
            <person name="Alvarado L."/>
            <person name="Berlin A."/>
            <person name="Borenstein D."/>
            <person name="Chen Z."/>
            <person name="Engels R."/>
            <person name="Freedman E."/>
            <person name="Gellesch M."/>
            <person name="Goldberg J."/>
            <person name="Griggs A."/>
            <person name="Gujja S."/>
            <person name="Heiman D."/>
            <person name="Hepburn T."/>
            <person name="Howarth C."/>
            <person name="Jen D."/>
            <person name="Larson L."/>
            <person name="Lewis B."/>
            <person name="Mehta T."/>
            <person name="Park D."/>
            <person name="Pearson M."/>
            <person name="Roberts A."/>
            <person name="Saif S."/>
            <person name="Shea T."/>
            <person name="Shenoy N."/>
            <person name="Sisk P."/>
            <person name="Stolte C."/>
            <person name="Sykes S."/>
            <person name="Walk T."/>
            <person name="White J."/>
            <person name="Yandava C."/>
            <person name="Klein B."/>
            <person name="McEwen J.G."/>
            <person name="Puccia R."/>
            <person name="Goldman G.H."/>
            <person name="Felipe M.S."/>
            <person name="Nino-Vega G."/>
            <person name="San-Blas G."/>
            <person name="Taylor J."/>
            <person name="Mendoza L."/>
            <person name="Galagan J."/>
            <person name="Nusbaum C."/>
            <person name="Birren B."/>
        </authorList>
    </citation>
    <scope>NUCLEOTIDE SEQUENCE [LARGE SCALE GENOMIC DNA]</scope>
    <source>
        <strain evidence="3">H88</strain>
    </source>
</reference>